<proteinExistence type="predicted"/>
<dbReference type="AlphaFoldDB" id="A0AA40S9J6"/>
<accession>A0AA40S9J6</accession>
<gene>
    <name evidence="2" type="ORF">FHS33_000761</name>
</gene>
<feature type="compositionally biased region" description="Polar residues" evidence="1">
    <location>
        <begin position="1"/>
        <end position="10"/>
    </location>
</feature>
<evidence type="ECO:0000313" key="2">
    <source>
        <dbReference type="EMBL" id="MBA8942372.1"/>
    </source>
</evidence>
<reference evidence="2 3" key="1">
    <citation type="submission" date="2020-08" db="EMBL/GenBank/DDBJ databases">
        <title>Genomic Encyclopedia of Type Strains, Phase III (KMG-III): the genomes of soil and plant-associated and newly described type strains.</title>
        <authorList>
            <person name="Whitman W."/>
        </authorList>
    </citation>
    <scope>NUCLEOTIDE SEQUENCE [LARGE SCALE GENOMIC DNA]</scope>
    <source>
        <strain evidence="2 3">CECT 3271</strain>
    </source>
</reference>
<evidence type="ECO:0000313" key="3">
    <source>
        <dbReference type="Proteomes" id="UP000530412"/>
    </source>
</evidence>
<sequence>MARPTTSARTFHSAEPGTASGRHRRQARNPEPCAAAAVAKKRTLCRFGVTAGQLGRQ</sequence>
<comment type="caution">
    <text evidence="2">The sequence shown here is derived from an EMBL/GenBank/DDBJ whole genome shotgun (WGS) entry which is preliminary data.</text>
</comment>
<protein>
    <submittedName>
        <fullName evidence="2">Uncharacterized protein</fullName>
    </submittedName>
</protein>
<name>A0AA40S9J6_9ACTN</name>
<feature type="region of interest" description="Disordered" evidence="1">
    <location>
        <begin position="1"/>
        <end position="35"/>
    </location>
</feature>
<dbReference type="Proteomes" id="UP000530412">
    <property type="component" value="Unassembled WGS sequence"/>
</dbReference>
<dbReference type="EMBL" id="JACJIE010000001">
    <property type="protein sequence ID" value="MBA8942372.1"/>
    <property type="molecule type" value="Genomic_DNA"/>
</dbReference>
<organism evidence="2 3">
    <name type="scientific">Streptomyces calvus</name>
    <dbReference type="NCBI Taxonomy" id="67282"/>
    <lineage>
        <taxon>Bacteria</taxon>
        <taxon>Bacillati</taxon>
        <taxon>Actinomycetota</taxon>
        <taxon>Actinomycetes</taxon>
        <taxon>Kitasatosporales</taxon>
        <taxon>Streptomycetaceae</taxon>
        <taxon>Streptomyces</taxon>
    </lineage>
</organism>
<evidence type="ECO:0000256" key="1">
    <source>
        <dbReference type="SAM" id="MobiDB-lite"/>
    </source>
</evidence>